<dbReference type="Proteomes" id="UP000245783">
    <property type="component" value="Unassembled WGS sequence"/>
</dbReference>
<evidence type="ECO:0000313" key="10">
    <source>
        <dbReference type="EMBL" id="PWN45509.1"/>
    </source>
</evidence>
<evidence type="ECO:0000259" key="9">
    <source>
        <dbReference type="Pfam" id="PF21266"/>
    </source>
</evidence>
<evidence type="ECO:0000256" key="3">
    <source>
        <dbReference type="ARBA" id="ARBA00022552"/>
    </source>
</evidence>
<dbReference type="Gene3D" id="2.40.50.100">
    <property type="match status" value="1"/>
</dbReference>
<dbReference type="GO" id="GO:0071028">
    <property type="term" value="P:nuclear mRNA surveillance"/>
    <property type="evidence" value="ECO:0007669"/>
    <property type="project" value="UniProtKB-ARBA"/>
</dbReference>
<dbReference type="InterPro" id="IPR036612">
    <property type="entry name" value="KH_dom_type_1_sf"/>
</dbReference>
<comment type="similarity">
    <text evidence="2">Belongs to the RRP4 family.</text>
</comment>
<proteinExistence type="inferred from homology"/>
<dbReference type="EMBL" id="KZ819355">
    <property type="protein sequence ID" value="PWN45509.1"/>
    <property type="molecule type" value="Genomic_DNA"/>
</dbReference>
<dbReference type="CDD" id="cd05789">
    <property type="entry name" value="S1_Rrp4"/>
    <property type="match status" value="1"/>
</dbReference>
<keyword evidence="6" id="KW-0539">Nucleus</keyword>
<feature type="domain" description="RRP4 S1" evidence="9">
    <location>
        <begin position="144"/>
        <end position="217"/>
    </location>
</feature>
<feature type="domain" description="K Homology" evidence="8">
    <location>
        <begin position="240"/>
        <end position="284"/>
    </location>
</feature>
<reference evidence="10 11" key="1">
    <citation type="journal article" date="2018" name="Mol. Biol. Evol.">
        <title>Broad Genomic Sampling Reveals a Smut Pathogenic Ancestry of the Fungal Clade Ustilaginomycotina.</title>
        <authorList>
            <person name="Kijpornyongpan T."/>
            <person name="Mondo S.J."/>
            <person name="Barry K."/>
            <person name="Sandor L."/>
            <person name="Lee J."/>
            <person name="Lipzen A."/>
            <person name="Pangilinan J."/>
            <person name="LaButti K."/>
            <person name="Hainaut M."/>
            <person name="Henrissat B."/>
            <person name="Grigoriev I.V."/>
            <person name="Spatafora J.W."/>
            <person name="Aime M.C."/>
        </authorList>
    </citation>
    <scope>NUCLEOTIDE SEQUENCE [LARGE SCALE GENOMIC DNA]</scope>
    <source>
        <strain evidence="10 11">MCA 4658</strain>
    </source>
</reference>
<feature type="compositionally biased region" description="Low complexity" evidence="7">
    <location>
        <begin position="36"/>
        <end position="54"/>
    </location>
</feature>
<dbReference type="InterPro" id="IPR012340">
    <property type="entry name" value="NA-bd_OB-fold"/>
</dbReference>
<dbReference type="SUPFAM" id="SSF50249">
    <property type="entry name" value="Nucleic acid-binding proteins"/>
    <property type="match status" value="1"/>
</dbReference>
<dbReference type="InterPro" id="IPR004088">
    <property type="entry name" value="KH_dom_type_1"/>
</dbReference>
<evidence type="ECO:0000259" key="8">
    <source>
        <dbReference type="Pfam" id="PF15985"/>
    </source>
</evidence>
<dbReference type="GO" id="GO:0071035">
    <property type="term" value="P:nuclear polyadenylation-dependent rRNA catabolic process"/>
    <property type="evidence" value="ECO:0007669"/>
    <property type="project" value="TreeGrafter"/>
</dbReference>
<dbReference type="OrthoDB" id="1650at2759"/>
<dbReference type="InterPro" id="IPR048565">
    <property type="entry name" value="S1_RRP4"/>
</dbReference>
<gene>
    <name evidence="10" type="ORF">IE81DRAFT_320271</name>
</gene>
<feature type="region of interest" description="Disordered" evidence="7">
    <location>
        <begin position="1"/>
        <end position="60"/>
    </location>
</feature>
<keyword evidence="4" id="KW-0271">Exosome</keyword>
<dbReference type="PANTHER" id="PTHR21321">
    <property type="entry name" value="PNAS-3 RELATED"/>
    <property type="match status" value="1"/>
</dbReference>
<dbReference type="SUPFAM" id="SSF54791">
    <property type="entry name" value="Eukaryotic type KH-domain (KH-domain type I)"/>
    <property type="match status" value="1"/>
</dbReference>
<dbReference type="FunFam" id="2.40.50.140:FF:000038">
    <property type="entry name" value="Exosome complex component RRP4"/>
    <property type="match status" value="1"/>
</dbReference>
<keyword evidence="5" id="KW-0694">RNA-binding</keyword>
<evidence type="ECO:0000256" key="7">
    <source>
        <dbReference type="SAM" id="MobiDB-lite"/>
    </source>
</evidence>
<evidence type="ECO:0000313" key="11">
    <source>
        <dbReference type="Proteomes" id="UP000245783"/>
    </source>
</evidence>
<keyword evidence="11" id="KW-1185">Reference proteome</keyword>
<dbReference type="GeneID" id="37034839"/>
<dbReference type="GO" id="GO:0003723">
    <property type="term" value="F:RNA binding"/>
    <property type="evidence" value="ECO:0007669"/>
    <property type="project" value="UniProtKB-KW"/>
</dbReference>
<dbReference type="GO" id="GO:0071051">
    <property type="term" value="P:poly(A)-dependent snoRNA 3'-end processing"/>
    <property type="evidence" value="ECO:0007669"/>
    <property type="project" value="TreeGrafter"/>
</dbReference>
<dbReference type="Gene3D" id="2.40.50.140">
    <property type="entry name" value="Nucleic acid-binding proteins"/>
    <property type="match status" value="1"/>
</dbReference>
<evidence type="ECO:0000256" key="2">
    <source>
        <dbReference type="ARBA" id="ARBA00009155"/>
    </source>
</evidence>
<dbReference type="GO" id="GO:0000467">
    <property type="term" value="P:exonucleolytic trimming to generate mature 3'-end of 5.8S rRNA from tricistronic rRNA transcript (SSU-rRNA, 5.8S rRNA, LSU-rRNA)"/>
    <property type="evidence" value="ECO:0007669"/>
    <property type="project" value="TreeGrafter"/>
</dbReference>
<evidence type="ECO:0000256" key="1">
    <source>
        <dbReference type="ARBA" id="ARBA00004123"/>
    </source>
</evidence>
<dbReference type="CDD" id="cd22525">
    <property type="entry name" value="KH-I_Rrp4_eukar"/>
    <property type="match status" value="1"/>
</dbReference>
<dbReference type="GO" id="GO:0000176">
    <property type="term" value="C:nuclear exosome (RNase complex)"/>
    <property type="evidence" value="ECO:0007669"/>
    <property type="project" value="TreeGrafter"/>
</dbReference>
<dbReference type="GO" id="GO:0071034">
    <property type="term" value="P:CUT catabolic process"/>
    <property type="evidence" value="ECO:0007669"/>
    <property type="project" value="TreeGrafter"/>
</dbReference>
<dbReference type="RefSeq" id="XP_025372669.1">
    <property type="nucleotide sequence ID" value="XM_025512969.1"/>
</dbReference>
<dbReference type="STRING" id="1522189.A0A316W6M2"/>
<sequence length="390" mass="41424">MAVAAPSSKSAFTVVRAPPRSRVLPPSGSSSIAANGSHIHLSGHSHSSAHASSSKDAMDVDYDEDEQAALRGYMDGEGGSTAENFKVATAGEAIASASSLMRGHGAYLSSVEGDEGSAASIVSSLCGTVTRTNRLISVSPVRCRYAPEVGDLVVGRITEVSAGQRRWKVDIASRQDAVLSLSSVNLPGGVQRRKLESDELQMRVFFQEKDLLVAEVQTAFQDGAVALHTRSLRYGKLRNGQLAIVQPVLIRRLKSHFVHLKRDDSVDLDLTIGLNGFIWVSKHSDYDATKAEQEQGSASMSTGLAGSGVGRDIDGVYSDVNESIPPHTMQAISRMCYILALLSNAHIPISDASVGRAFDVSVELAPVQGGGLTELICAQIRQEALKAIAR</sequence>
<dbReference type="AlphaFoldDB" id="A0A316W6M2"/>
<evidence type="ECO:0000256" key="6">
    <source>
        <dbReference type="ARBA" id="ARBA00023242"/>
    </source>
</evidence>
<dbReference type="GO" id="GO:0000177">
    <property type="term" value="C:cytoplasmic exosome (RNase complex)"/>
    <property type="evidence" value="ECO:0007669"/>
    <property type="project" value="TreeGrafter"/>
</dbReference>
<dbReference type="GO" id="GO:0034475">
    <property type="term" value="P:U4 snRNA 3'-end processing"/>
    <property type="evidence" value="ECO:0007669"/>
    <property type="project" value="TreeGrafter"/>
</dbReference>
<dbReference type="InterPro" id="IPR026699">
    <property type="entry name" value="Exosome_RNA_bind1/RRP40/RRP4"/>
</dbReference>
<dbReference type="FunCoup" id="A0A316W6M2">
    <property type="interactions" value="695"/>
</dbReference>
<keyword evidence="3" id="KW-0698">rRNA processing</keyword>
<dbReference type="Pfam" id="PF15985">
    <property type="entry name" value="KH_6"/>
    <property type="match status" value="1"/>
</dbReference>
<evidence type="ECO:0000256" key="5">
    <source>
        <dbReference type="ARBA" id="ARBA00022884"/>
    </source>
</evidence>
<dbReference type="PANTHER" id="PTHR21321:SF4">
    <property type="entry name" value="EXOSOME COMPLEX COMPONENT RRP4"/>
    <property type="match status" value="1"/>
</dbReference>
<organism evidence="10 11">
    <name type="scientific">Ceraceosorus guamensis</name>
    <dbReference type="NCBI Taxonomy" id="1522189"/>
    <lineage>
        <taxon>Eukaryota</taxon>
        <taxon>Fungi</taxon>
        <taxon>Dikarya</taxon>
        <taxon>Basidiomycota</taxon>
        <taxon>Ustilaginomycotina</taxon>
        <taxon>Exobasidiomycetes</taxon>
        <taxon>Ceraceosorales</taxon>
        <taxon>Ceraceosoraceae</taxon>
        <taxon>Ceraceosorus</taxon>
    </lineage>
</organism>
<dbReference type="InParanoid" id="A0A316W6M2"/>
<name>A0A316W6M2_9BASI</name>
<evidence type="ECO:0000256" key="4">
    <source>
        <dbReference type="ARBA" id="ARBA00022835"/>
    </source>
</evidence>
<dbReference type="GO" id="GO:0071038">
    <property type="term" value="P:TRAMP-dependent tRNA surveillance pathway"/>
    <property type="evidence" value="ECO:0007669"/>
    <property type="project" value="TreeGrafter"/>
</dbReference>
<comment type="subcellular location">
    <subcellularLocation>
        <location evidence="1">Nucleus</location>
    </subcellularLocation>
</comment>
<accession>A0A316W6M2</accession>
<dbReference type="Pfam" id="PF21266">
    <property type="entry name" value="S1_RRP4"/>
    <property type="match status" value="1"/>
</dbReference>
<protein>
    <submittedName>
        <fullName evidence="10">Uncharacterized protein</fullName>
    </submittedName>
</protein>